<dbReference type="RefSeq" id="XP_033589540.1">
    <property type="nucleotide sequence ID" value="XM_033735394.1"/>
</dbReference>
<evidence type="ECO:0000256" key="1">
    <source>
        <dbReference type="SAM" id="MobiDB-lite"/>
    </source>
</evidence>
<dbReference type="AlphaFoldDB" id="A0A6A6PS89"/>
<name>A0A6A6PS89_9PEZI</name>
<protein>
    <submittedName>
        <fullName evidence="2">Uncharacterized protein</fullName>
    </submittedName>
</protein>
<feature type="region of interest" description="Disordered" evidence="1">
    <location>
        <begin position="1"/>
        <end position="75"/>
    </location>
</feature>
<sequence length="141" mass="15099">MSFTSSPGFTPLASPATSVCSAPRSIQSVTSTRNATSAPIAIYHTPSPTTNSASHEYSSSMLNKSNSTSRPSAYVSDEDLLGDDEVECLREAPPPPRTAEHWTAGVARPLLPPVVMSKPRVTFHHGHGRRRSSVLSIKKRG</sequence>
<feature type="compositionally biased region" description="Polar residues" evidence="1">
    <location>
        <begin position="46"/>
        <end position="57"/>
    </location>
</feature>
<dbReference type="Proteomes" id="UP000799767">
    <property type="component" value="Unassembled WGS sequence"/>
</dbReference>
<reference evidence="2" key="1">
    <citation type="journal article" date="2020" name="Stud. Mycol.">
        <title>101 Dothideomycetes genomes: a test case for predicting lifestyles and emergence of pathogens.</title>
        <authorList>
            <person name="Haridas S."/>
            <person name="Albert R."/>
            <person name="Binder M."/>
            <person name="Bloem J."/>
            <person name="Labutti K."/>
            <person name="Salamov A."/>
            <person name="Andreopoulos B."/>
            <person name="Baker S."/>
            <person name="Barry K."/>
            <person name="Bills G."/>
            <person name="Bluhm B."/>
            <person name="Cannon C."/>
            <person name="Castanera R."/>
            <person name="Culley D."/>
            <person name="Daum C."/>
            <person name="Ezra D."/>
            <person name="Gonzalez J."/>
            <person name="Henrissat B."/>
            <person name="Kuo A."/>
            <person name="Liang C."/>
            <person name="Lipzen A."/>
            <person name="Lutzoni F."/>
            <person name="Magnuson J."/>
            <person name="Mondo S."/>
            <person name="Nolan M."/>
            <person name="Ohm R."/>
            <person name="Pangilinan J."/>
            <person name="Park H.-J."/>
            <person name="Ramirez L."/>
            <person name="Alfaro M."/>
            <person name="Sun H."/>
            <person name="Tritt A."/>
            <person name="Yoshinaga Y."/>
            <person name="Zwiers L.-H."/>
            <person name="Turgeon B."/>
            <person name="Goodwin S."/>
            <person name="Spatafora J."/>
            <person name="Crous P."/>
            <person name="Grigoriev I."/>
        </authorList>
    </citation>
    <scope>NUCLEOTIDE SEQUENCE</scope>
    <source>
        <strain evidence="2">CBS 113389</strain>
    </source>
</reference>
<proteinExistence type="predicted"/>
<dbReference type="GeneID" id="54476396"/>
<evidence type="ECO:0000313" key="2">
    <source>
        <dbReference type="EMBL" id="KAF2482970.1"/>
    </source>
</evidence>
<evidence type="ECO:0000313" key="3">
    <source>
        <dbReference type="Proteomes" id="UP000799767"/>
    </source>
</evidence>
<gene>
    <name evidence="2" type="ORF">BDY17DRAFT_310056</name>
</gene>
<accession>A0A6A6PS89</accession>
<feature type="compositionally biased region" description="Polar residues" evidence="1">
    <location>
        <begin position="15"/>
        <end position="37"/>
    </location>
</feature>
<dbReference type="OrthoDB" id="5294241at2759"/>
<dbReference type="EMBL" id="MU001635">
    <property type="protein sequence ID" value="KAF2482970.1"/>
    <property type="molecule type" value="Genomic_DNA"/>
</dbReference>
<organism evidence="2 3">
    <name type="scientific">Neohortaea acidophila</name>
    <dbReference type="NCBI Taxonomy" id="245834"/>
    <lineage>
        <taxon>Eukaryota</taxon>
        <taxon>Fungi</taxon>
        <taxon>Dikarya</taxon>
        <taxon>Ascomycota</taxon>
        <taxon>Pezizomycotina</taxon>
        <taxon>Dothideomycetes</taxon>
        <taxon>Dothideomycetidae</taxon>
        <taxon>Mycosphaerellales</taxon>
        <taxon>Teratosphaeriaceae</taxon>
        <taxon>Neohortaea</taxon>
    </lineage>
</organism>
<feature type="compositionally biased region" description="Low complexity" evidence="1">
    <location>
        <begin position="58"/>
        <end position="69"/>
    </location>
</feature>
<feature type="region of interest" description="Disordered" evidence="1">
    <location>
        <begin position="121"/>
        <end position="141"/>
    </location>
</feature>
<keyword evidence="3" id="KW-1185">Reference proteome</keyword>